<dbReference type="CAZy" id="GT2">
    <property type="family name" value="Glycosyltransferase Family 2"/>
</dbReference>
<accession>E0S051</accession>
<proteinExistence type="predicted"/>
<keyword evidence="3" id="KW-1185">Reference proteome</keyword>
<name>E0S051_BUTPB</name>
<dbReference type="InterPro" id="IPR050834">
    <property type="entry name" value="Glycosyltransf_2"/>
</dbReference>
<dbReference type="KEGG" id="bpb:bpr_I0505"/>
<dbReference type="STRING" id="515622.bpr_I0505"/>
<dbReference type="EMBL" id="CP001810">
    <property type="protein sequence ID" value="ADL33252.1"/>
    <property type="molecule type" value="Genomic_DNA"/>
</dbReference>
<gene>
    <name evidence="2" type="ordered locus">bpr_I0505</name>
</gene>
<evidence type="ECO:0000313" key="3">
    <source>
        <dbReference type="Proteomes" id="UP000001299"/>
    </source>
</evidence>
<organism evidence="2 3">
    <name type="scientific">Butyrivibrio proteoclasticus (strain ATCC 51982 / DSM 14932 / B316)</name>
    <name type="common">Clostridium proteoclasticum</name>
    <dbReference type="NCBI Taxonomy" id="515622"/>
    <lineage>
        <taxon>Bacteria</taxon>
        <taxon>Bacillati</taxon>
        <taxon>Bacillota</taxon>
        <taxon>Clostridia</taxon>
        <taxon>Lachnospirales</taxon>
        <taxon>Lachnospiraceae</taxon>
        <taxon>Butyrivibrio</taxon>
    </lineage>
</organism>
<dbReference type="Gene3D" id="3.90.550.10">
    <property type="entry name" value="Spore Coat Polysaccharide Biosynthesis Protein SpsA, Chain A"/>
    <property type="match status" value="1"/>
</dbReference>
<dbReference type="Pfam" id="PF00535">
    <property type="entry name" value="Glycos_transf_2"/>
    <property type="match status" value="1"/>
</dbReference>
<dbReference type="RefSeq" id="WP_013279909.1">
    <property type="nucleotide sequence ID" value="NC_014387.1"/>
</dbReference>
<protein>
    <submittedName>
        <fullName evidence="2">Glycosyl transferase GT2 family</fullName>
    </submittedName>
</protein>
<dbReference type="PANTHER" id="PTHR43685">
    <property type="entry name" value="GLYCOSYLTRANSFERASE"/>
    <property type="match status" value="1"/>
</dbReference>
<dbReference type="GO" id="GO:0016740">
    <property type="term" value="F:transferase activity"/>
    <property type="evidence" value="ECO:0007669"/>
    <property type="project" value="UniProtKB-KW"/>
</dbReference>
<dbReference type="PANTHER" id="PTHR43685:SF2">
    <property type="entry name" value="GLYCOSYLTRANSFERASE 2-LIKE DOMAIN-CONTAINING PROTEIN"/>
    <property type="match status" value="1"/>
</dbReference>
<dbReference type="HOGENOM" id="CLU_025996_25_3_9"/>
<reference evidence="2 3" key="1">
    <citation type="journal article" date="2010" name="PLoS ONE">
        <title>The glycobiome of the rumen bacterium Butyrivibrio proteoclasticus B316(T) highlights adaptation to a polysaccharide-rich environment.</title>
        <authorList>
            <person name="Kelly W.J."/>
            <person name="Leahy S.C."/>
            <person name="Altermann E."/>
            <person name="Yeoman C.J."/>
            <person name="Dunne J.C."/>
            <person name="Kong Z."/>
            <person name="Pacheco D.M."/>
            <person name="Li D."/>
            <person name="Noel S.J."/>
            <person name="Moon C.D."/>
            <person name="Cookson A.L."/>
            <person name="Attwood G.T."/>
        </authorList>
    </citation>
    <scope>NUCLEOTIDE SEQUENCE [LARGE SCALE GENOMIC DNA]</scope>
    <source>
        <strain evidence="3">ATCC 51982 / DSM 14932 / B316</strain>
    </source>
</reference>
<sequence>MKKVSVVVPAYNSHDTLARCLGSLVNQTLQDIEVIVVNDASKDDTLEICNRCKAAFPDKVIVVDSKENLGCGGARSLGLDAATGEFIGMADADDFVAPTMYEKLYNRAIETGADMVDSGFYAEATDKALLKTGDDLTGELDDSKRSILIASGGYLVTRIFRRELFENPPLRMQKNMAALEDLEVFIYLLLKGKRIETVKEIFYNYSDTAGSNTKMMDMDKYYDAVYRAMKGTYEKCHELPAYEGCKAACEFMMVNVYSYAVNRCLYDQIASLGADKKNIKKYFDNVGMHERELLSNLQALKKQIITIPYDANNYIVDRISGLDLEILKECDRRYGVASP</sequence>
<dbReference type="InterPro" id="IPR029044">
    <property type="entry name" value="Nucleotide-diphossugar_trans"/>
</dbReference>
<dbReference type="eggNOG" id="COG0463">
    <property type="taxonomic scope" value="Bacteria"/>
</dbReference>
<feature type="domain" description="Glycosyltransferase 2-like" evidence="1">
    <location>
        <begin position="5"/>
        <end position="133"/>
    </location>
</feature>
<evidence type="ECO:0000313" key="2">
    <source>
        <dbReference type="EMBL" id="ADL33252.1"/>
    </source>
</evidence>
<dbReference type="Proteomes" id="UP000001299">
    <property type="component" value="Chromosome 1"/>
</dbReference>
<evidence type="ECO:0000259" key="1">
    <source>
        <dbReference type="Pfam" id="PF00535"/>
    </source>
</evidence>
<keyword evidence="2" id="KW-0808">Transferase</keyword>
<dbReference type="InterPro" id="IPR001173">
    <property type="entry name" value="Glyco_trans_2-like"/>
</dbReference>
<dbReference type="AlphaFoldDB" id="E0S051"/>
<dbReference type="SUPFAM" id="SSF53448">
    <property type="entry name" value="Nucleotide-diphospho-sugar transferases"/>
    <property type="match status" value="1"/>
</dbReference>
<dbReference type="CDD" id="cd00761">
    <property type="entry name" value="Glyco_tranf_GTA_type"/>
    <property type="match status" value="1"/>
</dbReference>